<evidence type="ECO:0008006" key="3">
    <source>
        <dbReference type="Google" id="ProtNLM"/>
    </source>
</evidence>
<gene>
    <name evidence="1" type="ORF">A7L45_18370</name>
</gene>
<organism evidence="1 2">
    <name type="scientific">Clostridium estertheticum subsp. estertheticum</name>
    <dbReference type="NCBI Taxonomy" id="1552"/>
    <lineage>
        <taxon>Bacteria</taxon>
        <taxon>Bacillati</taxon>
        <taxon>Bacillota</taxon>
        <taxon>Clostridia</taxon>
        <taxon>Eubacteriales</taxon>
        <taxon>Clostridiaceae</taxon>
        <taxon>Clostridium</taxon>
    </lineage>
</organism>
<dbReference type="AlphaFoldDB" id="A0A1J0GKH1"/>
<accession>A0A1J0GKH1</accession>
<dbReference type="InterPro" id="IPR030910">
    <property type="entry name" value="SLAP_dom"/>
</dbReference>
<reference evidence="2" key="1">
    <citation type="journal article" date="2016" name="Front. Microbiol.">
        <title>Complete Genome Sequence of Clostridium estertheticum DSM 8809, a Microbe Identified in Spoiled Vacuum Packed Beef.</title>
        <authorList>
            <person name="Yu Z."/>
            <person name="Gunn L."/>
            <person name="Brennan E."/>
            <person name="Reid R."/>
            <person name="Wall P.G."/>
            <person name="Gaora O.P."/>
            <person name="Hurley D."/>
            <person name="Bolton D."/>
            <person name="Fanning S."/>
        </authorList>
    </citation>
    <scope>NUCLEOTIDE SEQUENCE [LARGE SCALE GENOMIC DNA]</scope>
    <source>
        <strain evidence="2">DSM 8809</strain>
    </source>
</reference>
<protein>
    <recommendedName>
        <fullName evidence="3">SLAP domain-containing protein</fullName>
    </recommendedName>
</protein>
<sequence length="276" mass="31543">MTSKENVLVLEKEAVKIELDLSENDKGVMSDFQKDLILEELNELPPLEDGQVCINGIYTFDMGDKIEVSVYIRNGSSKQINFHKVPLLIVNKNGDILASQTMDMKDFGILPPFCARPYKVYFDKINLFVNLIQNDDWEIQFEKSVSTVNTVKCEFEGFPGDDHHELEGTFTKFLNKLPLIKAEDVNIEVFKTLRCFDDSISIVFMIRNGCDTIVKLETLPIVIKDEDGEVVASGVFDVENVNVNPHKAKIYDFTITEDYIINKDADINNCKVYFRM</sequence>
<name>A0A1J0GKH1_9CLOT</name>
<dbReference type="EMBL" id="CP015756">
    <property type="protein sequence ID" value="APC41890.1"/>
    <property type="molecule type" value="Genomic_DNA"/>
</dbReference>
<evidence type="ECO:0000313" key="2">
    <source>
        <dbReference type="Proteomes" id="UP000182569"/>
    </source>
</evidence>
<dbReference type="KEGG" id="ceu:A7L45_18370"/>
<dbReference type="RefSeq" id="WP_071614183.1">
    <property type="nucleotide sequence ID" value="NZ_CP015756.1"/>
</dbReference>
<dbReference type="NCBIfam" id="TIGR04398">
    <property type="entry name" value="SLAP_DUP"/>
    <property type="match status" value="2"/>
</dbReference>
<proteinExistence type="predicted"/>
<dbReference type="Proteomes" id="UP000182569">
    <property type="component" value="Chromosome"/>
</dbReference>
<dbReference type="STRING" id="1552.A7L45_18370"/>
<keyword evidence="2" id="KW-1185">Reference proteome</keyword>
<dbReference type="OrthoDB" id="1907642at2"/>
<evidence type="ECO:0000313" key="1">
    <source>
        <dbReference type="EMBL" id="APC41890.1"/>
    </source>
</evidence>